<evidence type="ECO:0000259" key="5">
    <source>
        <dbReference type="Pfam" id="PF24570"/>
    </source>
</evidence>
<accession>A0A1A9VF21</accession>
<keyword evidence="4" id="KW-0539">Nucleus</keyword>
<keyword evidence="3" id="KW-0833">Ubl conjugation pathway</keyword>
<proteinExistence type="inferred from homology"/>
<organism evidence="6 7">
    <name type="scientific">Glossina austeni</name>
    <name type="common">Savannah tsetse fly</name>
    <dbReference type="NCBI Taxonomy" id="7395"/>
    <lineage>
        <taxon>Eukaryota</taxon>
        <taxon>Metazoa</taxon>
        <taxon>Ecdysozoa</taxon>
        <taxon>Arthropoda</taxon>
        <taxon>Hexapoda</taxon>
        <taxon>Insecta</taxon>
        <taxon>Pterygota</taxon>
        <taxon>Neoptera</taxon>
        <taxon>Endopterygota</taxon>
        <taxon>Diptera</taxon>
        <taxon>Brachycera</taxon>
        <taxon>Muscomorpha</taxon>
        <taxon>Hippoboscoidea</taxon>
        <taxon>Glossinidae</taxon>
        <taxon>Glossina</taxon>
    </lineage>
</organism>
<keyword evidence="7" id="KW-1185">Reference proteome</keyword>
<dbReference type="Proteomes" id="UP000078200">
    <property type="component" value="Unassembled WGS sequence"/>
</dbReference>
<dbReference type="AlphaFoldDB" id="A0A1A9VF21"/>
<dbReference type="PANTHER" id="PTHR24413">
    <property type="entry name" value="SPECKLE-TYPE POZ PROTEIN"/>
    <property type="match status" value="1"/>
</dbReference>
<reference evidence="6" key="1">
    <citation type="submission" date="2020-05" db="UniProtKB">
        <authorList>
            <consortium name="EnsemblMetazoa"/>
        </authorList>
    </citation>
    <scope>IDENTIFICATION</scope>
    <source>
        <strain evidence="6">TTRI</strain>
    </source>
</reference>
<evidence type="ECO:0000256" key="1">
    <source>
        <dbReference type="ARBA" id="ARBA00004123"/>
    </source>
</evidence>
<protein>
    <recommendedName>
        <fullName evidence="5">BPM/SPOP BACK domain-containing protein</fullName>
    </recommendedName>
</protein>
<dbReference type="Gene3D" id="6.20.250.50">
    <property type="match status" value="1"/>
</dbReference>
<dbReference type="EnsemblMetazoa" id="GAUT035242-RA">
    <property type="protein sequence ID" value="GAUT035242-PA"/>
    <property type="gene ID" value="GAUT035242"/>
</dbReference>
<dbReference type="VEuPathDB" id="VectorBase:GAUT035242"/>
<dbReference type="Gene3D" id="6.10.250.3030">
    <property type="match status" value="1"/>
</dbReference>
<sequence length="75" mass="8088">MSENALIVTLSVETATETLVSADLHTAAQLKAQSIAFIKTHVTGVMQTQGWQDAIRTHPDLIVGVSRAFAKQINL</sequence>
<evidence type="ECO:0000313" key="7">
    <source>
        <dbReference type="Proteomes" id="UP000078200"/>
    </source>
</evidence>
<feature type="domain" description="BPM/SPOP BACK" evidence="5">
    <location>
        <begin position="14"/>
        <end position="63"/>
    </location>
</feature>
<dbReference type="InterPro" id="IPR056423">
    <property type="entry name" value="BACK_BPM_SPOP"/>
</dbReference>
<name>A0A1A9VF21_GLOAU</name>
<evidence type="ECO:0000256" key="3">
    <source>
        <dbReference type="ARBA" id="ARBA00022786"/>
    </source>
</evidence>
<dbReference type="GO" id="GO:0005634">
    <property type="term" value="C:nucleus"/>
    <property type="evidence" value="ECO:0007669"/>
    <property type="project" value="UniProtKB-SubCell"/>
</dbReference>
<comment type="subcellular location">
    <subcellularLocation>
        <location evidence="1">Nucleus</location>
    </subcellularLocation>
</comment>
<evidence type="ECO:0000256" key="4">
    <source>
        <dbReference type="ARBA" id="ARBA00023242"/>
    </source>
</evidence>
<dbReference type="Pfam" id="PF24570">
    <property type="entry name" value="BACK_BPM_SPOP"/>
    <property type="match status" value="1"/>
</dbReference>
<evidence type="ECO:0000313" key="6">
    <source>
        <dbReference type="EnsemblMetazoa" id="GAUT035242-PA"/>
    </source>
</evidence>
<evidence type="ECO:0000256" key="2">
    <source>
        <dbReference type="ARBA" id="ARBA00010846"/>
    </source>
</evidence>
<comment type="similarity">
    <text evidence="2">Belongs to the Tdpoz family.</text>
</comment>
<dbReference type="STRING" id="7395.A0A1A9VF21"/>